<dbReference type="SUPFAM" id="SSF51556">
    <property type="entry name" value="Metallo-dependent hydrolases"/>
    <property type="match status" value="1"/>
</dbReference>
<sequence>MIDIGVNLTNQRFDKDLASVIDNAKQAGLTKLMVTGTNIVESQKALVLAKENPGFIYSTAGIHPHDASSMTAESVVQLRELLTQPEVKAVGECGLDFNRNFSTPAEQEKAFIQQLELAVEYQLPVFMHERDANQRFIELLTPYIKQLPSAVLHCFTGTQEELERCLALDLHIGITGWICDERRGAHLLELVKMIPDNRLMIETDSPYLLPRSMRPKPKSSRNEPKYLPYIAQTIAHARQQSLSTFLSNTEKTTQSFFNLTQ</sequence>
<organism evidence="4 5">
    <name type="scientific">Psychromonas arctica</name>
    <dbReference type="NCBI Taxonomy" id="168275"/>
    <lineage>
        <taxon>Bacteria</taxon>
        <taxon>Pseudomonadati</taxon>
        <taxon>Pseudomonadota</taxon>
        <taxon>Gammaproteobacteria</taxon>
        <taxon>Alteromonadales</taxon>
        <taxon>Psychromonadaceae</taxon>
        <taxon>Psychromonas</taxon>
    </lineage>
</organism>
<dbReference type="PANTHER" id="PTHR10060">
    <property type="entry name" value="TATD FAMILY DEOXYRIBONUCLEASE"/>
    <property type="match status" value="1"/>
</dbReference>
<dbReference type="RefSeq" id="WP_341628186.1">
    <property type="nucleotide sequence ID" value="NZ_JBAKBA010000023.1"/>
</dbReference>
<evidence type="ECO:0000313" key="4">
    <source>
        <dbReference type="EMBL" id="MEL0659648.1"/>
    </source>
</evidence>
<dbReference type="InterPro" id="IPR032466">
    <property type="entry name" value="Metal_Hydrolase"/>
</dbReference>
<dbReference type="Gene3D" id="3.20.20.140">
    <property type="entry name" value="Metal-dependent hydrolases"/>
    <property type="match status" value="1"/>
</dbReference>
<protein>
    <submittedName>
        <fullName evidence="4">TatD family hydrolase</fullName>
    </submittedName>
</protein>
<evidence type="ECO:0000313" key="5">
    <source>
        <dbReference type="Proteomes" id="UP001366060"/>
    </source>
</evidence>
<comment type="caution">
    <text evidence="4">The sequence shown here is derived from an EMBL/GenBank/DDBJ whole genome shotgun (WGS) entry which is preliminary data.</text>
</comment>
<gene>
    <name evidence="4" type="ORF">V6255_10910</name>
</gene>
<keyword evidence="1" id="KW-0540">Nuclease</keyword>
<dbReference type="PIRSF" id="PIRSF005902">
    <property type="entry name" value="DNase_TatD"/>
    <property type="match status" value="1"/>
</dbReference>
<dbReference type="EMBL" id="JBAKBA010000023">
    <property type="protein sequence ID" value="MEL0659648.1"/>
    <property type="molecule type" value="Genomic_DNA"/>
</dbReference>
<dbReference type="GO" id="GO:0016787">
    <property type="term" value="F:hydrolase activity"/>
    <property type="evidence" value="ECO:0007669"/>
    <property type="project" value="UniProtKB-KW"/>
</dbReference>
<dbReference type="InterPro" id="IPR050891">
    <property type="entry name" value="TatD-type_Hydrolase"/>
</dbReference>
<evidence type="ECO:0000256" key="3">
    <source>
        <dbReference type="ARBA" id="ARBA00022801"/>
    </source>
</evidence>
<proteinExistence type="predicted"/>
<dbReference type="Proteomes" id="UP001366060">
    <property type="component" value="Unassembled WGS sequence"/>
</dbReference>
<dbReference type="CDD" id="cd01310">
    <property type="entry name" value="TatD_DNAse"/>
    <property type="match status" value="1"/>
</dbReference>
<dbReference type="InterPro" id="IPR001130">
    <property type="entry name" value="TatD-like"/>
</dbReference>
<reference evidence="4 5" key="1">
    <citation type="submission" date="2024-02" db="EMBL/GenBank/DDBJ databases">
        <title>Bacteria isolated from the canopy kelp, Nereocystis luetkeana.</title>
        <authorList>
            <person name="Pfister C.A."/>
            <person name="Younker I.T."/>
            <person name="Light S.H."/>
        </authorList>
    </citation>
    <scope>NUCLEOTIDE SEQUENCE [LARGE SCALE GENOMIC DNA]</scope>
    <source>
        <strain evidence="4 5">TI.2.07</strain>
    </source>
</reference>
<dbReference type="InterPro" id="IPR018228">
    <property type="entry name" value="DNase_TatD-rel_CS"/>
</dbReference>
<name>A0ABU9HD64_9GAMM</name>
<dbReference type="PROSITE" id="PS01091">
    <property type="entry name" value="TATD_3"/>
    <property type="match status" value="1"/>
</dbReference>
<accession>A0ABU9HD64</accession>
<dbReference type="PANTHER" id="PTHR10060:SF15">
    <property type="entry name" value="DEOXYRIBONUCLEASE TATDN1"/>
    <property type="match status" value="1"/>
</dbReference>
<keyword evidence="5" id="KW-1185">Reference proteome</keyword>
<evidence type="ECO:0000256" key="2">
    <source>
        <dbReference type="ARBA" id="ARBA00022723"/>
    </source>
</evidence>
<keyword evidence="3 4" id="KW-0378">Hydrolase</keyword>
<evidence type="ECO:0000256" key="1">
    <source>
        <dbReference type="ARBA" id="ARBA00022722"/>
    </source>
</evidence>
<dbReference type="Pfam" id="PF01026">
    <property type="entry name" value="TatD_DNase"/>
    <property type="match status" value="1"/>
</dbReference>
<keyword evidence="2" id="KW-0479">Metal-binding</keyword>